<evidence type="ECO:0000256" key="1">
    <source>
        <dbReference type="SAM" id="MobiDB-lite"/>
    </source>
</evidence>
<dbReference type="EMBL" id="LFOE01000119">
    <property type="protein sequence ID" value="OBY29258.1"/>
    <property type="molecule type" value="Genomic_DNA"/>
</dbReference>
<feature type="region of interest" description="Disordered" evidence="1">
    <location>
        <begin position="1"/>
        <end position="31"/>
    </location>
</feature>
<dbReference type="Proteomes" id="UP000092668">
    <property type="component" value="Unassembled WGS sequence"/>
</dbReference>
<keyword evidence="3" id="KW-1185">Reference proteome</keyword>
<sequence>MSTGETGGWGCPQRPTGPPEANQWAGKDRRRHRRAAGRVCVLTRHHLRQRDIAAALGVSRQALAQIVGPVPLPQTPLSPAERRKCLAALWPFPVDDGDIETHWYSVDPVVEQVRGVIEFGGERAVRVLAGGEVAADVLRPWLLPTRGLVYATESIGLAGCRLVEVTAEEATLTVRVPADPTVWATASWWNRVTEGEHAGVATVDPVIVCQDLPGGTVSGDLGRERLIDRIADR</sequence>
<dbReference type="OrthoDB" id="3338463at2"/>
<feature type="compositionally biased region" description="Gly residues" evidence="1">
    <location>
        <begin position="1"/>
        <end position="10"/>
    </location>
</feature>
<name>A0A1B8S930_9MYCO</name>
<accession>A0A1B8S930</accession>
<comment type="caution">
    <text evidence="2">The sequence shown here is derived from an EMBL/GenBank/DDBJ whole genome shotgun (WGS) entry which is preliminary data.</text>
</comment>
<protein>
    <submittedName>
        <fullName evidence="2">Uncharacterized protein</fullName>
    </submittedName>
</protein>
<dbReference type="AlphaFoldDB" id="A0A1B8S930"/>
<dbReference type="PATRIC" id="fig|354243.3.peg.5010"/>
<proteinExistence type="predicted"/>
<evidence type="ECO:0000313" key="2">
    <source>
        <dbReference type="EMBL" id="OBY29258.1"/>
    </source>
</evidence>
<evidence type="ECO:0000313" key="3">
    <source>
        <dbReference type="Proteomes" id="UP000092668"/>
    </source>
</evidence>
<dbReference type="RefSeq" id="WP_065289834.1">
    <property type="nucleotide sequence ID" value="NZ_LFOE01000119.1"/>
</dbReference>
<reference evidence="2 3" key="1">
    <citation type="submission" date="2015-06" db="EMBL/GenBank/DDBJ databases">
        <title>Genome sequence of Mycobacterium kumamotonense strain Roo.</title>
        <authorList>
            <person name="Greninger A.L."/>
            <person name="Cunningham G."/>
            <person name="Miller S."/>
        </authorList>
    </citation>
    <scope>NUCLEOTIDE SEQUENCE [LARGE SCALE GENOMIC DNA]</scope>
    <source>
        <strain evidence="2 3">Roo</strain>
    </source>
</reference>
<gene>
    <name evidence="2" type="ORF">ACT18_24025</name>
</gene>
<organism evidence="2 3">
    <name type="scientific">Mycolicibacter kumamotonensis</name>
    <dbReference type="NCBI Taxonomy" id="354243"/>
    <lineage>
        <taxon>Bacteria</taxon>
        <taxon>Bacillati</taxon>
        <taxon>Actinomycetota</taxon>
        <taxon>Actinomycetes</taxon>
        <taxon>Mycobacteriales</taxon>
        <taxon>Mycobacteriaceae</taxon>
        <taxon>Mycolicibacter</taxon>
    </lineage>
</organism>